<organism evidence="13 14">
    <name type="scientific">Chromobacterium amazonense</name>
    <dbReference type="NCBI Taxonomy" id="1382803"/>
    <lineage>
        <taxon>Bacteria</taxon>
        <taxon>Pseudomonadati</taxon>
        <taxon>Pseudomonadota</taxon>
        <taxon>Betaproteobacteria</taxon>
        <taxon>Neisseriales</taxon>
        <taxon>Chromobacteriaceae</taxon>
        <taxon>Chromobacterium</taxon>
    </lineage>
</organism>
<comment type="similarity">
    <text evidence="9">Belongs to the MurCDEF family. Mpl subfamily.</text>
</comment>
<name>A0ABU8V3L3_9NEIS</name>
<evidence type="ECO:0000256" key="3">
    <source>
        <dbReference type="ARBA" id="ARBA00022741"/>
    </source>
</evidence>
<dbReference type="InterPro" id="IPR000713">
    <property type="entry name" value="Mur_ligase_N"/>
</dbReference>
<dbReference type="InterPro" id="IPR036565">
    <property type="entry name" value="Mur-like_cat_sf"/>
</dbReference>
<dbReference type="Gene3D" id="3.90.190.20">
    <property type="entry name" value="Mur ligase, C-terminal domain"/>
    <property type="match status" value="1"/>
</dbReference>
<evidence type="ECO:0000259" key="10">
    <source>
        <dbReference type="Pfam" id="PF01225"/>
    </source>
</evidence>
<dbReference type="InterPro" id="IPR013221">
    <property type="entry name" value="Mur_ligase_cen"/>
</dbReference>
<dbReference type="SUPFAM" id="SSF53244">
    <property type="entry name" value="MurD-like peptide ligases, peptide-binding domain"/>
    <property type="match status" value="1"/>
</dbReference>
<keyword evidence="4 9" id="KW-0067">ATP-binding</keyword>
<dbReference type="EMBL" id="JAVFJF020000027">
    <property type="protein sequence ID" value="MEJ8675722.1"/>
    <property type="molecule type" value="Genomic_DNA"/>
</dbReference>
<comment type="catalytic activity">
    <reaction evidence="9">
        <text>UDP-N-acetyl-alpha-D-muramate + L-alanyl-gamma-D-glutamyl-meso-2,6-diaminopimelate + ATP = UDP-N-acetyl-alpha-D-muramoyl-L-alanyl-gamma-D-glutamyl-meso-2,6-diaminopimelate + ADP + phosphate + H(+)</text>
        <dbReference type="Rhea" id="RHEA:29563"/>
        <dbReference type="ChEBI" id="CHEBI:15378"/>
        <dbReference type="ChEBI" id="CHEBI:30616"/>
        <dbReference type="ChEBI" id="CHEBI:43474"/>
        <dbReference type="ChEBI" id="CHEBI:61401"/>
        <dbReference type="ChEBI" id="CHEBI:70757"/>
        <dbReference type="ChEBI" id="CHEBI:83905"/>
        <dbReference type="ChEBI" id="CHEBI:456216"/>
        <dbReference type="EC" id="6.3.2.45"/>
    </reaction>
</comment>
<protein>
    <recommendedName>
        <fullName evidence="9">UDP-N-acetylmuramate--L-alanyl-gamma-D-glutamyl-meso-2,6-diaminoheptandioate ligase</fullName>
        <ecNumber evidence="9">6.3.2.45</ecNumber>
    </recommendedName>
    <alternativeName>
        <fullName evidence="9">Murein peptide ligase</fullName>
    </alternativeName>
    <alternativeName>
        <fullName evidence="9">UDP-N-acetylmuramate:L-alanyl-gamma-D-glutamyl-meso-diaminopimelate ligase</fullName>
    </alternativeName>
</protein>
<dbReference type="SUPFAM" id="SSF51984">
    <property type="entry name" value="MurCD N-terminal domain"/>
    <property type="match status" value="1"/>
</dbReference>
<evidence type="ECO:0000256" key="1">
    <source>
        <dbReference type="ARBA" id="ARBA00022598"/>
    </source>
</evidence>
<dbReference type="SUPFAM" id="SSF53623">
    <property type="entry name" value="MurD-like peptide ligases, catalytic domain"/>
    <property type="match status" value="1"/>
</dbReference>
<dbReference type="InterPro" id="IPR036615">
    <property type="entry name" value="Mur_ligase_C_dom_sf"/>
</dbReference>
<gene>
    <name evidence="9 13" type="primary">mpl</name>
    <name evidence="13" type="ORF">QCL97_013375</name>
</gene>
<keyword evidence="3 9" id="KW-0547">Nucleotide-binding</keyword>
<evidence type="ECO:0000256" key="9">
    <source>
        <dbReference type="HAMAP-Rule" id="MF_02020"/>
    </source>
</evidence>
<evidence type="ECO:0000256" key="4">
    <source>
        <dbReference type="ARBA" id="ARBA00022840"/>
    </source>
</evidence>
<evidence type="ECO:0000256" key="8">
    <source>
        <dbReference type="ARBA" id="ARBA00023316"/>
    </source>
</evidence>
<keyword evidence="5 9" id="KW-0133">Cell shape</keyword>
<evidence type="ECO:0000256" key="7">
    <source>
        <dbReference type="ARBA" id="ARBA00023306"/>
    </source>
</evidence>
<evidence type="ECO:0000259" key="12">
    <source>
        <dbReference type="Pfam" id="PF08245"/>
    </source>
</evidence>
<feature type="binding site" evidence="9">
    <location>
        <begin position="110"/>
        <end position="116"/>
    </location>
    <ligand>
        <name>ATP</name>
        <dbReference type="ChEBI" id="CHEBI:30616"/>
    </ligand>
</feature>
<feature type="domain" description="Mur ligase C-terminal" evidence="11">
    <location>
        <begin position="321"/>
        <end position="442"/>
    </location>
</feature>
<comment type="pathway">
    <text evidence="9">Cell wall biogenesis; peptidoglycan recycling.</text>
</comment>
<keyword evidence="8 9" id="KW-0961">Cell wall biogenesis/degradation</keyword>
<dbReference type="GO" id="GO:0106418">
    <property type="term" value="F:UDP-N-acetylmuramate-L-alanyl-gamma-D-glutamyl-meso-2,6-diaminoheptanedioate ligase activity"/>
    <property type="evidence" value="ECO:0007669"/>
    <property type="project" value="UniProtKB-EC"/>
</dbReference>
<evidence type="ECO:0000256" key="5">
    <source>
        <dbReference type="ARBA" id="ARBA00022960"/>
    </source>
</evidence>
<keyword evidence="2 9" id="KW-0132">Cell division</keyword>
<feature type="domain" description="Mur ligase central" evidence="12">
    <location>
        <begin position="108"/>
        <end position="299"/>
    </location>
</feature>
<dbReference type="PANTHER" id="PTHR43445:SF5">
    <property type="entry name" value="UDP-N-ACETYLMURAMATE--L-ALANYL-GAMMA-D-GLUTAMYL-MESO-2,6-DIAMINOHEPTANDIOATE LIGASE"/>
    <property type="match status" value="1"/>
</dbReference>
<evidence type="ECO:0000313" key="14">
    <source>
        <dbReference type="Proteomes" id="UP001224516"/>
    </source>
</evidence>
<proteinExistence type="inferred from homology"/>
<keyword evidence="1 9" id="KW-0436">Ligase</keyword>
<keyword evidence="7 9" id="KW-0131">Cell cycle</keyword>
<comment type="function">
    <text evidence="9">Reutilizes the intact tripeptide L-alanyl-gamma-D-glutamyl-meso-diaminopimelate by linking it to UDP-N-acetylmuramate.</text>
</comment>
<dbReference type="NCBIfam" id="TIGR01081">
    <property type="entry name" value="mpl"/>
    <property type="match status" value="1"/>
</dbReference>
<dbReference type="Proteomes" id="UP001224516">
    <property type="component" value="Unassembled WGS sequence"/>
</dbReference>
<dbReference type="PANTHER" id="PTHR43445">
    <property type="entry name" value="UDP-N-ACETYLMURAMATE--L-ALANINE LIGASE-RELATED"/>
    <property type="match status" value="1"/>
</dbReference>
<dbReference type="Gene3D" id="3.40.50.720">
    <property type="entry name" value="NAD(P)-binding Rossmann-like Domain"/>
    <property type="match status" value="1"/>
</dbReference>
<feature type="domain" description="Mur ligase N-terminal catalytic" evidence="10">
    <location>
        <begin position="2"/>
        <end position="99"/>
    </location>
</feature>
<dbReference type="EC" id="6.3.2.45" evidence="9"/>
<keyword evidence="14" id="KW-1185">Reference proteome</keyword>
<evidence type="ECO:0000256" key="2">
    <source>
        <dbReference type="ARBA" id="ARBA00022618"/>
    </source>
</evidence>
<dbReference type="Pfam" id="PF08245">
    <property type="entry name" value="Mur_ligase_M"/>
    <property type="match status" value="1"/>
</dbReference>
<dbReference type="InterPro" id="IPR004101">
    <property type="entry name" value="Mur_ligase_C"/>
</dbReference>
<reference evidence="13 14" key="1">
    <citation type="submission" date="2023-12" db="EMBL/GenBank/DDBJ databases">
        <title>Evaluation and characterization of a potential secondary metabolite violacein from indigenous Chromobacterium amazonense SAM215.</title>
        <authorList>
            <person name="Tarafdar M.R."/>
            <person name="Abedin S.M."/>
            <person name="Atiqua A."/>
            <person name="Saha A."/>
            <person name="Khan S.N."/>
        </authorList>
    </citation>
    <scope>NUCLEOTIDE SEQUENCE [LARGE SCALE GENOMIC DNA]</scope>
    <source>
        <strain evidence="13 14">SAM215</strain>
    </source>
</reference>
<keyword evidence="9" id="KW-0460">Magnesium</keyword>
<dbReference type="RefSeq" id="WP_307912763.1">
    <property type="nucleotide sequence ID" value="NZ_JAVFJF020000027.1"/>
</dbReference>
<keyword evidence="6 9" id="KW-0573">Peptidoglycan synthesis</keyword>
<dbReference type="HAMAP" id="MF_02020">
    <property type="entry name" value="Mpl"/>
    <property type="match status" value="1"/>
</dbReference>
<evidence type="ECO:0000313" key="13">
    <source>
        <dbReference type="EMBL" id="MEJ8675722.1"/>
    </source>
</evidence>
<dbReference type="InterPro" id="IPR005757">
    <property type="entry name" value="Mpl"/>
</dbReference>
<evidence type="ECO:0000259" key="11">
    <source>
        <dbReference type="Pfam" id="PF02875"/>
    </source>
</evidence>
<evidence type="ECO:0000256" key="6">
    <source>
        <dbReference type="ARBA" id="ARBA00022984"/>
    </source>
</evidence>
<accession>A0ABU8V3L3</accession>
<dbReference type="Pfam" id="PF02875">
    <property type="entry name" value="Mur_ligase_C"/>
    <property type="match status" value="1"/>
</dbReference>
<dbReference type="Pfam" id="PF01225">
    <property type="entry name" value="Mur_ligase"/>
    <property type="match status" value="1"/>
</dbReference>
<comment type="caution">
    <text evidence="13">The sequence shown here is derived from an EMBL/GenBank/DDBJ whole genome shotgun (WGS) entry which is preliminary data.</text>
</comment>
<sequence length="456" mass="48963">MHIHILGICGTFMGGIAAIAKQAGHKVTGCDANVYPPMSTQLEAMGIELVQGFGAEQVDLNPDVYVIGNVVTRGKPLMEEILNRGLPYISGPQWLAENVLRDKWVLAVAGTHGKTTTSSMLAWILEDAGLAPGFLIGGIPENFGVSARLPGKPALDQASVSPFFVIEADEYDTAFFDKRSKFVHYRPRTAILNNLEFDHADIFADLAAIETQFHHLVRTIPGNGRIVSNGREANLDRVLERGCWTPTERFGVDAGWQLGALHDDGGFDVWLEGKLQGTVRWALLGEHNRLNAVAAIAAARHAGVAVKDAIDALSRFANVKRRMEVKGVAGGVTVYDDFAHHPTAIATTLEGLRRKVGAARILAVLEPRSNTMKLGTMKDALPGSLALADRVFCSAAGLNWNPGEALQPMGDKAQTFTDFDALLGAIVAEAKPGDHVLVMSNGGFGGIHQKLLDKLA</sequence>
<dbReference type="InterPro" id="IPR050061">
    <property type="entry name" value="MurCDEF_pg_biosynth"/>
</dbReference>
<comment type="cofactor">
    <cofactor evidence="9">
        <name>Mg(2+)</name>
        <dbReference type="ChEBI" id="CHEBI:18420"/>
    </cofactor>
</comment>
<dbReference type="Gene3D" id="3.40.1190.10">
    <property type="entry name" value="Mur-like, catalytic domain"/>
    <property type="match status" value="1"/>
</dbReference>